<keyword evidence="5" id="KW-1185">Reference proteome</keyword>
<feature type="domain" description="EAL" evidence="2">
    <location>
        <begin position="461"/>
        <end position="702"/>
    </location>
</feature>
<comment type="caution">
    <text evidence="4">The sequence shown here is derived from an EMBL/GenBank/DDBJ whole genome shotgun (WGS) entry which is preliminary data.</text>
</comment>
<dbReference type="OrthoDB" id="23692at2"/>
<reference evidence="4 5" key="1">
    <citation type="submission" date="2017-12" db="EMBL/GenBank/DDBJ databases">
        <title>Sequencing the genomes of 1000 Actinobacteria strains.</title>
        <authorList>
            <person name="Klenk H.-P."/>
        </authorList>
    </citation>
    <scope>NUCLEOTIDE SEQUENCE [LARGE SCALE GENOMIC DNA]</scope>
    <source>
        <strain evidence="4 5">DSM 12806</strain>
    </source>
</reference>
<dbReference type="EMBL" id="PJNE01000001">
    <property type="protein sequence ID" value="PKW27488.1"/>
    <property type="molecule type" value="Genomic_DNA"/>
</dbReference>
<keyword evidence="1" id="KW-0812">Transmembrane</keyword>
<evidence type="ECO:0000259" key="2">
    <source>
        <dbReference type="PROSITE" id="PS50883"/>
    </source>
</evidence>
<accession>A0A2N3YL21</accession>
<dbReference type="SUPFAM" id="SSF141868">
    <property type="entry name" value="EAL domain-like"/>
    <property type="match status" value="1"/>
</dbReference>
<organism evidence="4 5">
    <name type="scientific">Phycicoccus duodecadis</name>
    <dbReference type="NCBI Taxonomy" id="173053"/>
    <lineage>
        <taxon>Bacteria</taxon>
        <taxon>Bacillati</taxon>
        <taxon>Actinomycetota</taxon>
        <taxon>Actinomycetes</taxon>
        <taxon>Micrococcales</taxon>
        <taxon>Intrasporangiaceae</taxon>
        <taxon>Phycicoccus</taxon>
    </lineage>
</organism>
<dbReference type="InterPro" id="IPR050706">
    <property type="entry name" value="Cyclic-di-GMP_PDE-like"/>
</dbReference>
<dbReference type="SMART" id="SM00267">
    <property type="entry name" value="GGDEF"/>
    <property type="match status" value="1"/>
</dbReference>
<dbReference type="PROSITE" id="PS50887">
    <property type="entry name" value="GGDEF"/>
    <property type="match status" value="1"/>
</dbReference>
<sequence length="707" mass="74497">MRSTSRAVFVALLGALCLLPLVPAGATRSVVGDVFGVVCVAAGLYGAWRIPGPARRGWMLVTVGFAGWALGDVVYSVEQYGIEPAAYPAPSDVPYLSSYAVLAAGLLHLARGRRMRSDPTLILDASIVALSFGVVVGTFLVSPVASDSAVPVLGRIVTSAYPIADVLLLAVLVRLWATASLRSPSFRLLVVALLSVLVADLTWNVMAIADPAATSPAWLDQLWLLGYLAAGAAACARSAPALGEDGLSVDAGTRANRRLAALGCALVLPGATLLADGLLGHQPPWLLVSIGSVALSMLVLARMGVLVRTVEVQAVQLAALARSDGLTGAPNRRTWDHELGRAVQQAEDTDAPLTVALIDLDHFKRYNDQRGHQAGDLLLREAVAAWSSLLAPHELLARYGGEEFGVLLPGSTTERACELLDTMQGLTPYGQRFSAGVAAWDRGAEPSRLVELADRALYEAKHAGRARVRVAHAGCPDRGLPPLRIAFQPIVDLRDGTVVGHEALSRFPDGDPETVFAQAHRSGQGPALEATAIRAALAERPDEGYVSVNLSIGSLGAPEVEAVLPDDLQGVVIEITEQTDTDDWAAAIATLAALRGRGATIALDDWGKGYSNVERILRLRPEVVKLDRSLLAGLDGDSSRADALRALAEWARSMGAVVCAEGIETREQWAILRDVGIALGQGYHFGRPAFRVAPRTSVGATSAALVV</sequence>
<dbReference type="AlphaFoldDB" id="A0A2N3YL21"/>
<dbReference type="GO" id="GO:0071111">
    <property type="term" value="F:cyclic-guanylate-specific phosphodiesterase activity"/>
    <property type="evidence" value="ECO:0007669"/>
    <property type="project" value="InterPro"/>
</dbReference>
<dbReference type="CDD" id="cd01949">
    <property type="entry name" value="GGDEF"/>
    <property type="match status" value="1"/>
</dbReference>
<dbReference type="PANTHER" id="PTHR33121">
    <property type="entry name" value="CYCLIC DI-GMP PHOSPHODIESTERASE PDEF"/>
    <property type="match status" value="1"/>
</dbReference>
<dbReference type="InterPro" id="IPR043128">
    <property type="entry name" value="Rev_trsase/Diguanyl_cyclase"/>
</dbReference>
<dbReference type="InterPro" id="IPR000160">
    <property type="entry name" value="GGDEF_dom"/>
</dbReference>
<protein>
    <submittedName>
        <fullName evidence="4">Diguanylate cyclase (GGDEF)-like protein</fullName>
    </submittedName>
</protein>
<dbReference type="RefSeq" id="WP_101395906.1">
    <property type="nucleotide sequence ID" value="NZ_PJNE01000001.1"/>
</dbReference>
<proteinExistence type="predicted"/>
<feature type="transmembrane region" description="Helical" evidence="1">
    <location>
        <begin position="58"/>
        <end position="77"/>
    </location>
</feature>
<feature type="transmembrane region" description="Helical" evidence="1">
    <location>
        <begin position="122"/>
        <end position="144"/>
    </location>
</feature>
<dbReference type="CDD" id="cd01948">
    <property type="entry name" value="EAL"/>
    <property type="match status" value="1"/>
</dbReference>
<feature type="transmembrane region" description="Helical" evidence="1">
    <location>
        <begin position="156"/>
        <end position="176"/>
    </location>
</feature>
<dbReference type="SMART" id="SM00052">
    <property type="entry name" value="EAL"/>
    <property type="match status" value="1"/>
</dbReference>
<dbReference type="SUPFAM" id="SSF55073">
    <property type="entry name" value="Nucleotide cyclase"/>
    <property type="match status" value="1"/>
</dbReference>
<feature type="transmembrane region" description="Helical" evidence="1">
    <location>
        <begin position="188"/>
        <end position="209"/>
    </location>
</feature>
<feature type="domain" description="GGDEF" evidence="3">
    <location>
        <begin position="351"/>
        <end position="473"/>
    </location>
</feature>
<name>A0A2N3YL21_9MICO</name>
<keyword evidence="1" id="KW-0472">Membrane</keyword>
<dbReference type="InterPro" id="IPR001633">
    <property type="entry name" value="EAL_dom"/>
</dbReference>
<feature type="transmembrane region" description="Helical" evidence="1">
    <location>
        <begin position="259"/>
        <end position="279"/>
    </location>
</feature>
<dbReference type="Gene3D" id="3.30.70.270">
    <property type="match status" value="1"/>
</dbReference>
<dbReference type="InterPro" id="IPR029787">
    <property type="entry name" value="Nucleotide_cyclase"/>
</dbReference>
<evidence type="ECO:0000313" key="5">
    <source>
        <dbReference type="Proteomes" id="UP000233781"/>
    </source>
</evidence>
<gene>
    <name evidence="4" type="ORF">ATL31_2332</name>
</gene>
<feature type="transmembrane region" description="Helical" evidence="1">
    <location>
        <begin position="93"/>
        <end position="110"/>
    </location>
</feature>
<evidence type="ECO:0000313" key="4">
    <source>
        <dbReference type="EMBL" id="PKW27488.1"/>
    </source>
</evidence>
<dbReference type="PROSITE" id="PS50883">
    <property type="entry name" value="EAL"/>
    <property type="match status" value="1"/>
</dbReference>
<evidence type="ECO:0000256" key="1">
    <source>
        <dbReference type="SAM" id="Phobius"/>
    </source>
</evidence>
<dbReference type="InterPro" id="IPR035919">
    <property type="entry name" value="EAL_sf"/>
</dbReference>
<evidence type="ECO:0000259" key="3">
    <source>
        <dbReference type="PROSITE" id="PS50887"/>
    </source>
</evidence>
<dbReference type="Gene3D" id="3.20.20.450">
    <property type="entry name" value="EAL domain"/>
    <property type="match status" value="1"/>
</dbReference>
<keyword evidence="1" id="KW-1133">Transmembrane helix</keyword>
<dbReference type="Proteomes" id="UP000233781">
    <property type="component" value="Unassembled WGS sequence"/>
</dbReference>
<feature type="transmembrane region" description="Helical" evidence="1">
    <location>
        <begin position="285"/>
        <end position="307"/>
    </location>
</feature>
<feature type="transmembrane region" description="Helical" evidence="1">
    <location>
        <begin position="34"/>
        <end position="51"/>
    </location>
</feature>
<dbReference type="PANTHER" id="PTHR33121:SF70">
    <property type="entry name" value="SIGNALING PROTEIN YKOW"/>
    <property type="match status" value="1"/>
</dbReference>
<dbReference type="Pfam" id="PF00990">
    <property type="entry name" value="GGDEF"/>
    <property type="match status" value="1"/>
</dbReference>
<dbReference type="NCBIfam" id="TIGR00254">
    <property type="entry name" value="GGDEF"/>
    <property type="match status" value="1"/>
</dbReference>
<dbReference type="Pfam" id="PF00563">
    <property type="entry name" value="EAL"/>
    <property type="match status" value="1"/>
</dbReference>
<feature type="transmembrane region" description="Helical" evidence="1">
    <location>
        <begin position="221"/>
        <end position="239"/>
    </location>
</feature>